<evidence type="ECO:0000256" key="2">
    <source>
        <dbReference type="HAMAP-Rule" id="MF_00549"/>
    </source>
</evidence>
<dbReference type="SUPFAM" id="SSF52335">
    <property type="entry name" value="Methylglyoxal synthase-like"/>
    <property type="match status" value="1"/>
</dbReference>
<feature type="binding site" evidence="2">
    <location>
        <begin position="47"/>
        <end position="50"/>
    </location>
    <ligand>
        <name>substrate</name>
    </ligand>
</feature>
<keyword evidence="2 4" id="KW-0456">Lyase</keyword>
<feature type="domain" description="MGS-like" evidence="3">
    <location>
        <begin position="4"/>
        <end position="140"/>
    </location>
</feature>
<feature type="binding site" evidence="2">
    <location>
        <position position="21"/>
    </location>
    <ligand>
        <name>substrate</name>
    </ligand>
</feature>
<dbReference type="EC" id="4.2.3.3" evidence="2"/>
<feature type="binding site" evidence="2">
    <location>
        <position position="25"/>
    </location>
    <ligand>
        <name>substrate</name>
    </ligand>
</feature>
<dbReference type="PIRSF" id="PIRSF006614">
    <property type="entry name" value="Methylglyox_syn"/>
    <property type="match status" value="1"/>
</dbReference>
<dbReference type="CDD" id="cd01422">
    <property type="entry name" value="MGS"/>
    <property type="match status" value="1"/>
</dbReference>
<organism evidence="4 5">
    <name type="scientific">Kaistia geumhonensis</name>
    <dbReference type="NCBI Taxonomy" id="410839"/>
    <lineage>
        <taxon>Bacteria</taxon>
        <taxon>Pseudomonadati</taxon>
        <taxon>Pseudomonadota</taxon>
        <taxon>Alphaproteobacteria</taxon>
        <taxon>Hyphomicrobiales</taxon>
        <taxon>Kaistiaceae</taxon>
        <taxon>Kaistia</taxon>
    </lineage>
</organism>
<comment type="catalytic activity">
    <reaction evidence="2">
        <text>dihydroxyacetone phosphate = methylglyoxal + phosphate</text>
        <dbReference type="Rhea" id="RHEA:17937"/>
        <dbReference type="ChEBI" id="CHEBI:17158"/>
        <dbReference type="ChEBI" id="CHEBI:43474"/>
        <dbReference type="ChEBI" id="CHEBI:57642"/>
        <dbReference type="EC" id="4.2.3.3"/>
    </reaction>
</comment>
<keyword evidence="5" id="KW-1185">Reference proteome</keyword>
<dbReference type="Gene3D" id="3.40.50.1380">
    <property type="entry name" value="Methylglyoxal synthase-like domain"/>
    <property type="match status" value="1"/>
</dbReference>
<dbReference type="Pfam" id="PF02142">
    <property type="entry name" value="MGS"/>
    <property type="match status" value="1"/>
</dbReference>
<dbReference type="InterPro" id="IPR004363">
    <property type="entry name" value="Methylgl_synth"/>
</dbReference>
<dbReference type="NCBIfam" id="TIGR00160">
    <property type="entry name" value="MGSA"/>
    <property type="match status" value="1"/>
</dbReference>
<dbReference type="SMART" id="SM00851">
    <property type="entry name" value="MGS"/>
    <property type="match status" value="1"/>
</dbReference>
<dbReference type="EMBL" id="JAUSWJ010000001">
    <property type="protein sequence ID" value="MDQ0516630.1"/>
    <property type="molecule type" value="Genomic_DNA"/>
</dbReference>
<gene>
    <name evidence="2" type="primary">mgsA</name>
    <name evidence="4" type="ORF">QO015_002243</name>
</gene>
<dbReference type="Proteomes" id="UP001223743">
    <property type="component" value="Unassembled WGS sequence"/>
</dbReference>
<feature type="active site" description="Proton donor/acceptor" evidence="2">
    <location>
        <position position="74"/>
    </location>
</feature>
<dbReference type="InterPro" id="IPR036914">
    <property type="entry name" value="MGS-like_dom_sf"/>
</dbReference>
<dbReference type="HAMAP" id="MF_00549">
    <property type="entry name" value="Methylglyoxal_synth"/>
    <property type="match status" value="1"/>
</dbReference>
<dbReference type="PANTHER" id="PTHR30492">
    <property type="entry name" value="METHYLGLYOXAL SYNTHASE"/>
    <property type="match status" value="1"/>
</dbReference>
<feature type="binding site" evidence="2">
    <location>
        <position position="101"/>
    </location>
    <ligand>
        <name>substrate</name>
    </ligand>
</feature>
<comment type="function">
    <text evidence="2">Catalyzes the formation of methylglyoxal from dihydroxyacetone phosphate.</text>
</comment>
<dbReference type="InterPro" id="IPR018148">
    <property type="entry name" value="Methylglyoxal_synth_AS"/>
</dbReference>
<dbReference type="GO" id="GO:0008929">
    <property type="term" value="F:methylglyoxal synthase activity"/>
    <property type="evidence" value="ECO:0007669"/>
    <property type="project" value="UniProtKB-EC"/>
</dbReference>
<protein>
    <recommendedName>
        <fullName evidence="2">Methylglyoxal synthase</fullName>
        <shortName evidence="2">MGS</shortName>
        <ecNumber evidence="2">4.2.3.3</ecNumber>
    </recommendedName>
</protein>
<evidence type="ECO:0000259" key="3">
    <source>
        <dbReference type="PROSITE" id="PS51855"/>
    </source>
</evidence>
<reference evidence="4 5" key="1">
    <citation type="submission" date="2023-07" db="EMBL/GenBank/DDBJ databases">
        <title>Genomic Encyclopedia of Type Strains, Phase IV (KMG-IV): sequencing the most valuable type-strain genomes for metagenomic binning, comparative biology and taxonomic classification.</title>
        <authorList>
            <person name="Goeker M."/>
        </authorList>
    </citation>
    <scope>NUCLEOTIDE SEQUENCE [LARGE SCALE GENOMIC DNA]</scope>
    <source>
        <strain evidence="4 5">B1-1</strain>
    </source>
</reference>
<feature type="binding site" evidence="2">
    <location>
        <begin position="68"/>
        <end position="69"/>
    </location>
    <ligand>
        <name>substrate</name>
    </ligand>
</feature>
<dbReference type="PROSITE" id="PS01335">
    <property type="entry name" value="METHYLGLYOXAL_SYNTH"/>
    <property type="match status" value="1"/>
</dbReference>
<dbReference type="PANTHER" id="PTHR30492:SF0">
    <property type="entry name" value="METHYLGLYOXAL SYNTHASE"/>
    <property type="match status" value="1"/>
</dbReference>
<comment type="similarity">
    <text evidence="1 2">Belongs to the methylglyoxal synthase family.</text>
</comment>
<dbReference type="PROSITE" id="PS51855">
    <property type="entry name" value="MGS"/>
    <property type="match status" value="1"/>
</dbReference>
<dbReference type="NCBIfam" id="NF003559">
    <property type="entry name" value="PRK05234.1"/>
    <property type="match status" value="1"/>
</dbReference>
<comment type="caution">
    <text evidence="4">The sequence shown here is derived from an EMBL/GenBank/DDBJ whole genome shotgun (WGS) entry which is preliminary data.</text>
</comment>
<evidence type="ECO:0000256" key="1">
    <source>
        <dbReference type="ARBA" id="ARBA00006287"/>
    </source>
</evidence>
<sequence>MTDGETPTTRPAKPALALVAHDQKKEAMAAFARTHVARLAAFDLYATGTTGGRIMEAAPSLPVTRLKSGPLGGDQQIGALIAEGRIQALIFFVDPLTPMPHDVDVKALTRLAELYDIPMALNQATAELIITHPDSVARPA</sequence>
<dbReference type="RefSeq" id="WP_266279358.1">
    <property type="nucleotide sequence ID" value="NZ_JAPKNF010000001.1"/>
</dbReference>
<evidence type="ECO:0000313" key="5">
    <source>
        <dbReference type="Proteomes" id="UP001223743"/>
    </source>
</evidence>
<name>A0ABU0M725_9HYPH</name>
<dbReference type="InterPro" id="IPR011607">
    <property type="entry name" value="MGS-like_dom"/>
</dbReference>
<accession>A0ABU0M725</accession>
<proteinExistence type="inferred from homology"/>
<evidence type="ECO:0000313" key="4">
    <source>
        <dbReference type="EMBL" id="MDQ0516630.1"/>
    </source>
</evidence>